<proteinExistence type="predicted"/>
<dbReference type="Proteomes" id="UP000179005">
    <property type="component" value="Unassembled WGS sequence"/>
</dbReference>
<gene>
    <name evidence="1" type="ORF">A2797_00980</name>
</gene>
<comment type="caution">
    <text evidence="1">The sequence shown here is derived from an EMBL/GenBank/DDBJ whole genome shotgun (WGS) entry which is preliminary data.</text>
</comment>
<evidence type="ECO:0000313" key="1">
    <source>
        <dbReference type="EMBL" id="OGC55622.1"/>
    </source>
</evidence>
<name>A0A1F4VED2_UNCKA</name>
<reference evidence="1 2" key="1">
    <citation type="journal article" date="2016" name="Nat. Commun.">
        <title>Thousands of microbial genomes shed light on interconnected biogeochemical processes in an aquifer system.</title>
        <authorList>
            <person name="Anantharaman K."/>
            <person name="Brown C.T."/>
            <person name="Hug L.A."/>
            <person name="Sharon I."/>
            <person name="Castelle C.J."/>
            <person name="Probst A.J."/>
            <person name="Thomas B.C."/>
            <person name="Singh A."/>
            <person name="Wilkins M.J."/>
            <person name="Karaoz U."/>
            <person name="Brodie E.L."/>
            <person name="Williams K.H."/>
            <person name="Hubbard S.S."/>
            <person name="Banfield J.F."/>
        </authorList>
    </citation>
    <scope>NUCLEOTIDE SEQUENCE [LARGE SCALE GENOMIC DNA]</scope>
</reference>
<dbReference type="AlphaFoldDB" id="A0A1F4VED2"/>
<dbReference type="STRING" id="1802619.A2797_00980"/>
<organism evidence="1 2">
    <name type="scientific">candidate division WWE3 bacterium RIFCSPHIGHO2_01_FULL_48_15</name>
    <dbReference type="NCBI Taxonomy" id="1802619"/>
    <lineage>
        <taxon>Bacteria</taxon>
        <taxon>Katanobacteria</taxon>
    </lineage>
</organism>
<evidence type="ECO:0000313" key="2">
    <source>
        <dbReference type="Proteomes" id="UP000179005"/>
    </source>
</evidence>
<protein>
    <submittedName>
        <fullName evidence="1">Uncharacterized protein</fullName>
    </submittedName>
</protein>
<sequence>MIRRSYKESAPHYFCEFPGCCTPITGNITNPFCDEHKDTVAKSFWRRESENKSSTIYEQAVDKFLELCNYEKIWLEYLRMGTFEREKFLRKSGINPKLFFKQTYLFAPPFFDFSWMEIPYDQGDEDSE</sequence>
<dbReference type="EMBL" id="MEVC01000008">
    <property type="protein sequence ID" value="OGC55622.1"/>
    <property type="molecule type" value="Genomic_DNA"/>
</dbReference>
<accession>A0A1F4VED2</accession>